<protein>
    <submittedName>
        <fullName evidence="1">Uncharacterized protein</fullName>
    </submittedName>
</protein>
<dbReference type="OrthoDB" id="344019at2"/>
<reference evidence="1" key="1">
    <citation type="journal article" date="2019" name="PLoS Negl. Trop. Dis.">
        <title>Revisiting the worldwide diversity of Leptospira species in the environment.</title>
        <authorList>
            <person name="Vincent A.T."/>
            <person name="Schiettekatte O."/>
            <person name="Bourhy P."/>
            <person name="Veyrier F.J."/>
            <person name="Picardeau M."/>
        </authorList>
    </citation>
    <scope>NUCLEOTIDE SEQUENCE [LARGE SCALE GENOMIC DNA]</scope>
    <source>
        <strain evidence="1">201702476</strain>
    </source>
</reference>
<dbReference type="Proteomes" id="UP000297693">
    <property type="component" value="Unassembled WGS sequence"/>
</dbReference>
<name>A0A4R9K2E9_9LEPT</name>
<accession>A0A4R9K2E9</accession>
<dbReference type="RefSeq" id="WP_135623109.1">
    <property type="nucleotide sequence ID" value="NZ_RQGD01000022.1"/>
</dbReference>
<comment type="caution">
    <text evidence="1">The sequence shown here is derived from an EMBL/GenBank/DDBJ whole genome shotgun (WGS) entry which is preliminary data.</text>
</comment>
<dbReference type="EMBL" id="RQGD01000022">
    <property type="protein sequence ID" value="TGL60183.1"/>
    <property type="molecule type" value="Genomic_DNA"/>
</dbReference>
<dbReference type="AlphaFoldDB" id="A0A4R9K2E9"/>
<proteinExistence type="predicted"/>
<evidence type="ECO:0000313" key="1">
    <source>
        <dbReference type="EMBL" id="TGL60183.1"/>
    </source>
</evidence>
<evidence type="ECO:0000313" key="2">
    <source>
        <dbReference type="Proteomes" id="UP000297693"/>
    </source>
</evidence>
<organism evidence="1 2">
    <name type="scientific">Leptospira ognonensis</name>
    <dbReference type="NCBI Taxonomy" id="2484945"/>
    <lineage>
        <taxon>Bacteria</taxon>
        <taxon>Pseudomonadati</taxon>
        <taxon>Spirochaetota</taxon>
        <taxon>Spirochaetia</taxon>
        <taxon>Leptospirales</taxon>
        <taxon>Leptospiraceae</taxon>
        <taxon>Leptospira</taxon>
    </lineage>
</organism>
<sequence length="291" mass="32059">MKCTFGSVGNSNEEQLKTLQNLLILRDGITTGLNTSLQVFDNQGDDDISRIEFTSAGNTYSISVASDSYIQWDSGYYRINPTEKVFGVFDVKSNDNLNALNEDGAGTRTHTPFTVPLDLPATDIYGRNYVFLNSGTETNITKYNSTNETGASFTSSFTKRIPDSPTGVISLATIGWEAIYLNVDITRSGITKSVKILMSRDSISLKPKCKLKVDTSRTKPINIGIQYSNLFRDYAENGTSVSFLQNLFIKSGSEFIIASISNTDLLINLSKNMKTEDLVFSFPSCTPGVER</sequence>
<keyword evidence="2" id="KW-1185">Reference proteome</keyword>
<gene>
    <name evidence="1" type="ORF">EHQ58_06690</name>
</gene>